<dbReference type="AlphaFoldDB" id="A0A8X6W2X7"/>
<evidence type="ECO:0000256" key="1">
    <source>
        <dbReference type="SAM" id="MobiDB-lite"/>
    </source>
</evidence>
<keyword evidence="3" id="KW-1185">Reference proteome</keyword>
<feature type="region of interest" description="Disordered" evidence="1">
    <location>
        <begin position="83"/>
        <end position="140"/>
    </location>
</feature>
<feature type="compositionally biased region" description="Polar residues" evidence="1">
    <location>
        <begin position="89"/>
        <end position="101"/>
    </location>
</feature>
<comment type="caution">
    <text evidence="2">The sequence shown here is derived from an EMBL/GenBank/DDBJ whole genome shotgun (WGS) entry which is preliminary data.</text>
</comment>
<dbReference type="EMBL" id="BMAU01021379">
    <property type="protein sequence ID" value="GFY27178.1"/>
    <property type="molecule type" value="Genomic_DNA"/>
</dbReference>
<dbReference type="Proteomes" id="UP000887159">
    <property type="component" value="Unassembled WGS sequence"/>
</dbReference>
<name>A0A8X6W2X7_TRICX</name>
<organism evidence="2 3">
    <name type="scientific">Trichonephila clavipes</name>
    <name type="common">Golden silk orbweaver</name>
    <name type="synonym">Nephila clavipes</name>
    <dbReference type="NCBI Taxonomy" id="2585209"/>
    <lineage>
        <taxon>Eukaryota</taxon>
        <taxon>Metazoa</taxon>
        <taxon>Ecdysozoa</taxon>
        <taxon>Arthropoda</taxon>
        <taxon>Chelicerata</taxon>
        <taxon>Arachnida</taxon>
        <taxon>Araneae</taxon>
        <taxon>Araneomorphae</taxon>
        <taxon>Entelegynae</taxon>
        <taxon>Araneoidea</taxon>
        <taxon>Nephilidae</taxon>
        <taxon>Trichonephila</taxon>
    </lineage>
</organism>
<gene>
    <name evidence="2" type="ORF">TNCV_2067991</name>
</gene>
<proteinExistence type="predicted"/>
<reference evidence="2" key="1">
    <citation type="submission" date="2020-08" db="EMBL/GenBank/DDBJ databases">
        <title>Multicomponent nature underlies the extraordinary mechanical properties of spider dragline silk.</title>
        <authorList>
            <person name="Kono N."/>
            <person name="Nakamura H."/>
            <person name="Mori M."/>
            <person name="Yoshida Y."/>
            <person name="Ohtoshi R."/>
            <person name="Malay A.D."/>
            <person name="Moran D.A.P."/>
            <person name="Tomita M."/>
            <person name="Numata K."/>
            <person name="Arakawa K."/>
        </authorList>
    </citation>
    <scope>NUCLEOTIDE SEQUENCE</scope>
</reference>
<feature type="compositionally biased region" description="Basic and acidic residues" evidence="1">
    <location>
        <begin position="103"/>
        <end position="117"/>
    </location>
</feature>
<evidence type="ECO:0000313" key="2">
    <source>
        <dbReference type="EMBL" id="GFY27178.1"/>
    </source>
</evidence>
<protein>
    <submittedName>
        <fullName evidence="2">Uncharacterized protein</fullName>
    </submittedName>
</protein>
<accession>A0A8X6W2X7</accession>
<sequence length="160" mass="18187">MPLKTCHVEEVVHFKSVDVQSLSIGLKESQSPNRTLPLSFYRILYPIHQNLFSQFITQNSNTRNGTIGIGSTRIAAPIRHNVTGRAHNQRSISAPSLSKINTRTKDRERERERKENPKWNIPADPITVRTSKEKKGNKLTGNEALKAHLKLARTNERNVN</sequence>
<evidence type="ECO:0000313" key="3">
    <source>
        <dbReference type="Proteomes" id="UP000887159"/>
    </source>
</evidence>